<dbReference type="PANTHER" id="PTHR33910:SF1">
    <property type="entry name" value="PROTEIN TRANSLOCASE SUBUNIT SECE"/>
    <property type="match status" value="1"/>
</dbReference>
<gene>
    <name evidence="9 10" type="primary">secE</name>
    <name evidence="10" type="ORF">D6B99_03445</name>
</gene>
<dbReference type="EMBL" id="CP032489">
    <property type="protein sequence ID" value="AYD46754.1"/>
    <property type="molecule type" value="Genomic_DNA"/>
</dbReference>
<dbReference type="OrthoDB" id="9810735at2"/>
<dbReference type="GO" id="GO:0006605">
    <property type="term" value="P:protein targeting"/>
    <property type="evidence" value="ECO:0007669"/>
    <property type="project" value="UniProtKB-UniRule"/>
</dbReference>
<dbReference type="GO" id="GO:0043952">
    <property type="term" value="P:protein transport by the Sec complex"/>
    <property type="evidence" value="ECO:0007669"/>
    <property type="project" value="UniProtKB-UniRule"/>
</dbReference>
<dbReference type="GO" id="GO:0065002">
    <property type="term" value="P:intracellular protein transmembrane transport"/>
    <property type="evidence" value="ECO:0007669"/>
    <property type="project" value="UniProtKB-UniRule"/>
</dbReference>
<keyword evidence="5 9" id="KW-0653">Protein transport</keyword>
<dbReference type="InterPro" id="IPR038379">
    <property type="entry name" value="SecE_sf"/>
</dbReference>
<name>A0A386HN37_9BACT</name>
<protein>
    <recommendedName>
        <fullName evidence="9">Protein translocase subunit SecE</fullName>
    </recommendedName>
</protein>
<dbReference type="PANTHER" id="PTHR33910">
    <property type="entry name" value="PROTEIN TRANSLOCASE SUBUNIT SECE"/>
    <property type="match status" value="1"/>
</dbReference>
<reference evidence="10 11" key="1">
    <citation type="submission" date="2018-09" db="EMBL/GenBank/DDBJ databases">
        <title>Arachidicoccus sp. nov., a bacterium isolated from soil.</title>
        <authorList>
            <person name="Weon H.-Y."/>
            <person name="Kwon S.-W."/>
            <person name="Lee S.A."/>
        </authorList>
    </citation>
    <scope>NUCLEOTIDE SEQUENCE [LARGE SCALE GENOMIC DNA]</scope>
    <source>
        <strain evidence="10 11">KIS59-12</strain>
    </source>
</reference>
<organism evidence="10 11">
    <name type="scientific">Arachidicoccus soli</name>
    <dbReference type="NCBI Taxonomy" id="2341117"/>
    <lineage>
        <taxon>Bacteria</taxon>
        <taxon>Pseudomonadati</taxon>
        <taxon>Bacteroidota</taxon>
        <taxon>Chitinophagia</taxon>
        <taxon>Chitinophagales</taxon>
        <taxon>Chitinophagaceae</taxon>
        <taxon>Arachidicoccus</taxon>
    </lineage>
</organism>
<comment type="function">
    <text evidence="9">Essential subunit of the Sec protein translocation channel SecYEG. Clamps together the 2 halves of SecY. May contact the channel plug during translocation.</text>
</comment>
<comment type="subunit">
    <text evidence="9">Component of the Sec protein translocase complex. Heterotrimer consisting of SecY, SecE and SecG subunits. The heterotrimers can form oligomers, although 1 heterotrimer is thought to be able to translocate proteins. Interacts with the ribosome. Interacts with SecDF, and other proteins may be involved. Interacts with SecA.</text>
</comment>
<dbReference type="HAMAP" id="MF_00422">
    <property type="entry name" value="SecE"/>
    <property type="match status" value="1"/>
</dbReference>
<sequence>MSKVSSYLKESYDELMHKVTWPTWSELQQSTAIVLVATVIITAIVWLMDSASSSVLKFIYSLFK</sequence>
<accession>A0A386HN37</accession>
<keyword evidence="3 9" id="KW-1003">Cell membrane</keyword>
<evidence type="ECO:0000256" key="3">
    <source>
        <dbReference type="ARBA" id="ARBA00022475"/>
    </source>
</evidence>
<evidence type="ECO:0000313" key="11">
    <source>
        <dbReference type="Proteomes" id="UP000266118"/>
    </source>
</evidence>
<evidence type="ECO:0000256" key="8">
    <source>
        <dbReference type="ARBA" id="ARBA00023136"/>
    </source>
</evidence>
<dbReference type="PRINTS" id="PR01650">
    <property type="entry name" value="SECETRNLCASE"/>
</dbReference>
<dbReference type="InterPro" id="IPR001901">
    <property type="entry name" value="Translocase_SecE/Sec61-g"/>
</dbReference>
<keyword evidence="2 9" id="KW-0813">Transport</keyword>
<keyword evidence="4 9" id="KW-0812">Transmembrane</keyword>
<feature type="transmembrane region" description="Helical" evidence="9">
    <location>
        <begin position="30"/>
        <end position="48"/>
    </location>
</feature>
<evidence type="ECO:0000313" key="10">
    <source>
        <dbReference type="EMBL" id="AYD46754.1"/>
    </source>
</evidence>
<keyword evidence="11" id="KW-1185">Reference proteome</keyword>
<dbReference type="Pfam" id="PF00584">
    <property type="entry name" value="SecE"/>
    <property type="match status" value="1"/>
</dbReference>
<evidence type="ECO:0000256" key="6">
    <source>
        <dbReference type="ARBA" id="ARBA00022989"/>
    </source>
</evidence>
<dbReference type="Gene3D" id="1.20.5.1030">
    <property type="entry name" value="Preprotein translocase secy subunit"/>
    <property type="match status" value="1"/>
</dbReference>
<keyword evidence="7 9" id="KW-0811">Translocation</keyword>
<dbReference type="KEGG" id="ark:D6B99_03445"/>
<dbReference type="NCBIfam" id="TIGR00964">
    <property type="entry name" value="secE_bact"/>
    <property type="match status" value="1"/>
</dbReference>
<dbReference type="AlphaFoldDB" id="A0A386HN37"/>
<dbReference type="GO" id="GO:0008320">
    <property type="term" value="F:protein transmembrane transporter activity"/>
    <property type="evidence" value="ECO:0007669"/>
    <property type="project" value="UniProtKB-UniRule"/>
</dbReference>
<evidence type="ECO:0000256" key="4">
    <source>
        <dbReference type="ARBA" id="ARBA00022692"/>
    </source>
</evidence>
<evidence type="ECO:0000256" key="5">
    <source>
        <dbReference type="ARBA" id="ARBA00022927"/>
    </source>
</evidence>
<comment type="subcellular location">
    <subcellularLocation>
        <location evidence="9">Cell membrane</location>
        <topology evidence="9">Single-pass membrane protein</topology>
    </subcellularLocation>
    <subcellularLocation>
        <location evidence="1">Membrane</location>
    </subcellularLocation>
</comment>
<evidence type="ECO:0000256" key="7">
    <source>
        <dbReference type="ARBA" id="ARBA00023010"/>
    </source>
</evidence>
<evidence type="ECO:0000256" key="2">
    <source>
        <dbReference type="ARBA" id="ARBA00022448"/>
    </source>
</evidence>
<dbReference type="Proteomes" id="UP000266118">
    <property type="component" value="Chromosome"/>
</dbReference>
<dbReference type="GO" id="GO:0005886">
    <property type="term" value="C:plasma membrane"/>
    <property type="evidence" value="ECO:0007669"/>
    <property type="project" value="UniProtKB-SubCell"/>
</dbReference>
<keyword evidence="8 9" id="KW-0472">Membrane</keyword>
<evidence type="ECO:0000256" key="1">
    <source>
        <dbReference type="ARBA" id="ARBA00004370"/>
    </source>
</evidence>
<dbReference type="InterPro" id="IPR005807">
    <property type="entry name" value="SecE_bac"/>
</dbReference>
<evidence type="ECO:0000256" key="9">
    <source>
        <dbReference type="HAMAP-Rule" id="MF_00422"/>
    </source>
</evidence>
<keyword evidence="6 9" id="KW-1133">Transmembrane helix</keyword>
<dbReference type="RefSeq" id="WP_119985111.1">
    <property type="nucleotide sequence ID" value="NZ_CP032489.1"/>
</dbReference>
<comment type="similarity">
    <text evidence="9">Belongs to the SecE/SEC61-gamma family.</text>
</comment>
<proteinExistence type="inferred from homology"/>
<dbReference type="GO" id="GO:0009306">
    <property type="term" value="P:protein secretion"/>
    <property type="evidence" value="ECO:0007669"/>
    <property type="project" value="UniProtKB-UniRule"/>
</dbReference>